<name>A0AAX0S029_9BACI</name>
<evidence type="ECO:0000259" key="1">
    <source>
        <dbReference type="Pfam" id="PF16655"/>
    </source>
</evidence>
<evidence type="ECO:0000313" key="2">
    <source>
        <dbReference type="EMBL" id="PEJ27319.1"/>
    </source>
</evidence>
<dbReference type="Proteomes" id="UP000220106">
    <property type="component" value="Unassembled WGS sequence"/>
</dbReference>
<dbReference type="RefSeq" id="WP_098177623.1">
    <property type="nucleotide sequence ID" value="NZ_NUEQ01000101.1"/>
</dbReference>
<proteinExistence type="predicted"/>
<dbReference type="PANTHER" id="PTHR43606:SF2">
    <property type="entry name" value="ALKALINE PHOSPHATASE FAMILY PROTEIN (AFU_ORTHOLOGUE AFUA_5G03860)"/>
    <property type="match status" value="1"/>
</dbReference>
<dbReference type="EMBL" id="NUEQ01000101">
    <property type="protein sequence ID" value="PEJ27319.1"/>
    <property type="molecule type" value="Genomic_DNA"/>
</dbReference>
<reference evidence="2 3" key="1">
    <citation type="submission" date="2017-09" db="EMBL/GenBank/DDBJ databases">
        <title>Large-scale bioinformatics analysis of Bacillus genomes uncovers conserved roles of natural products in bacterial physiology.</title>
        <authorList>
            <consortium name="Agbiome Team Llc"/>
            <person name="Bleich R.M."/>
            <person name="Kirk G.J."/>
            <person name="Santa Maria K.C."/>
            <person name="Allen S.E."/>
            <person name="Farag S."/>
            <person name="Shank E.A."/>
            <person name="Bowers A."/>
        </authorList>
    </citation>
    <scope>NUCLEOTIDE SEQUENCE [LARGE SCALE GENOMIC DNA]</scope>
    <source>
        <strain evidence="2 3">AFS003229</strain>
    </source>
</reference>
<organism evidence="2 3">
    <name type="scientific">Peribacillus butanolivorans</name>
    <dbReference type="NCBI Taxonomy" id="421767"/>
    <lineage>
        <taxon>Bacteria</taxon>
        <taxon>Bacillati</taxon>
        <taxon>Bacillota</taxon>
        <taxon>Bacilli</taxon>
        <taxon>Bacillales</taxon>
        <taxon>Bacillaceae</taxon>
        <taxon>Peribacillus</taxon>
    </lineage>
</organism>
<accession>A0AAX0S029</accession>
<feature type="domain" description="Phospholipase D N-terminal" evidence="1">
    <location>
        <begin position="3"/>
        <end position="94"/>
    </location>
</feature>
<dbReference type="InterPro" id="IPR032093">
    <property type="entry name" value="PhoD_N"/>
</dbReference>
<dbReference type="Gene3D" id="2.60.40.380">
    <property type="entry name" value="Purple acid phosphatase-like, N-terminal"/>
    <property type="match status" value="1"/>
</dbReference>
<dbReference type="PANTHER" id="PTHR43606">
    <property type="entry name" value="PHOSPHATASE, PUTATIVE (AFU_ORTHOLOGUE AFUA_6G08710)-RELATED"/>
    <property type="match status" value="1"/>
</dbReference>
<protein>
    <recommendedName>
        <fullName evidence="1">Phospholipase D N-terminal domain-containing protein</fullName>
    </recommendedName>
</protein>
<dbReference type="InterPro" id="IPR052900">
    <property type="entry name" value="Phospholipid_Metab_Enz"/>
</dbReference>
<dbReference type="Pfam" id="PF16655">
    <property type="entry name" value="PhoD_N"/>
    <property type="match status" value="1"/>
</dbReference>
<dbReference type="AlphaFoldDB" id="A0AAX0S029"/>
<sequence length="97" mass="10970">MHPLPDGVVLWTRLAPDPTAGDGFGGRMDRSIRVEWEMAEDEKFNKVVRHGTEVAMSELAHSVHAEVYDLKPGREYYYRFKTGNEISPVGRTKTAHA</sequence>
<evidence type="ECO:0000313" key="3">
    <source>
        <dbReference type="Proteomes" id="UP000220106"/>
    </source>
</evidence>
<comment type="caution">
    <text evidence="2">The sequence shown here is derived from an EMBL/GenBank/DDBJ whole genome shotgun (WGS) entry which is preliminary data.</text>
</comment>
<gene>
    <name evidence="2" type="ORF">CN689_23720</name>
</gene>